<proteinExistence type="predicted"/>
<sequence>MRPQIGRADLLRCLHGQDPEALDALAAAVGYEPRVVIEPKPVLATMNLTLDDFVVKVETTITPPPARTPQAQFLRPLSRRRLTAEEAVHEVPSWYEEAEPFAEDDPEISAPKGARPPRPPPLMPWPRLWPFLKLALGEVLESHRPDLPKLVDAVSQGRWLRRLPRQRWAGWARDCQLLIDFAEPLRPFWGDFNELKARLPVLRGRAGLGVAAFPEGDPLGPCWLDGAQGWERERDYRLPPPGTPVLVLSDLGGYDATGQRRRRWLRFGLRLKAAGCRPVALMPCPPHRWDAELARLFRPAGWDRNARPPRRLGRLPPLVGGGDADAVERLLGLLSPAIRVEPALLRCARWLLPAGQADVGAEAEAWNHPDAHATLAAFYYEPGTAARHRERFRAEPEPLRSGMARLIREHHVHLSPAIALEEARVLALLLERAALEPDEAEPARRFVERLAKTCGVDSGGLGGSARSWIARVGEREQPAEFWARTPGLEAGWVLAHRERLLRGEIQPPPGLQPLRVSWALGGAGKPEAWALWQRGPALIAKPSGVNAQGSLIATLETGVSLLLVSDPGEPDAPERPVPLAGPIPLVELPDRFRLRTDREEWEFDLVTKPDWARKMGRDRQGLWVEVETAPEILRLYWRPPGTKAGESGRSKGTWGCFSALGRDEYGLYADLKVDSVEYANVNTPVNEPLATFKEIIQRFRWIAPGTFLMGSPEDEPERRENESPRHAVTLTRGFWLADTACPQALWEAVMGNNPSRFQDPERPVEQVTWHDAQAFLRKLEGLLPGVRADLPTEAEWEYACRAGTETALYSGPIEILGENNAPALDPIAWYGGNSGVGFDLANGYGSTGWPGKQYPDSPSGTHPVRRKRANPWGLYDMLGNVWEWCADGPRDYGTEPVVDTIGPQEAERARAVRGGSWLGNARWLRSAYRYAFDPGRAFDSLGFRPCLRSIKPG</sequence>
<dbReference type="STRING" id="1760988.SAMN02949497_3500"/>
<dbReference type="SUPFAM" id="SSF56436">
    <property type="entry name" value="C-type lectin-like"/>
    <property type="match status" value="1"/>
</dbReference>
<dbReference type="EMBL" id="FXAM01000001">
    <property type="protein sequence ID" value="SMF96116.1"/>
    <property type="molecule type" value="Genomic_DNA"/>
</dbReference>
<dbReference type="InterPro" id="IPR051043">
    <property type="entry name" value="Sulfatase_Mod_Factor_Kinase"/>
</dbReference>
<evidence type="ECO:0000259" key="1">
    <source>
        <dbReference type="Pfam" id="PF03781"/>
    </source>
</evidence>
<dbReference type="Proteomes" id="UP000192923">
    <property type="component" value="Unassembled WGS sequence"/>
</dbReference>
<name>A0A1Y6D0L4_9GAMM</name>
<reference evidence="2 3" key="1">
    <citation type="submission" date="2016-12" db="EMBL/GenBank/DDBJ databases">
        <authorList>
            <person name="Song W.-J."/>
            <person name="Kurnit D.M."/>
        </authorList>
    </citation>
    <scope>NUCLEOTIDE SEQUENCE [LARGE SCALE GENOMIC DNA]</scope>
    <source>
        <strain evidence="2 3">175</strain>
    </source>
</reference>
<dbReference type="AlphaFoldDB" id="A0A1Y6D0L4"/>
<dbReference type="PANTHER" id="PTHR23150:SF19">
    <property type="entry name" value="FORMYLGLYCINE-GENERATING ENZYME"/>
    <property type="match status" value="1"/>
</dbReference>
<dbReference type="GO" id="GO:0120147">
    <property type="term" value="F:formylglycine-generating oxidase activity"/>
    <property type="evidence" value="ECO:0007669"/>
    <property type="project" value="TreeGrafter"/>
</dbReference>
<dbReference type="RefSeq" id="WP_217807309.1">
    <property type="nucleotide sequence ID" value="NZ_FXAM01000001.1"/>
</dbReference>
<feature type="domain" description="Sulfatase-modifying factor enzyme-like" evidence="1">
    <location>
        <begin position="701"/>
        <end position="944"/>
    </location>
</feature>
<organism evidence="2 3">
    <name type="scientific">Methylomagnum ishizawai</name>
    <dbReference type="NCBI Taxonomy" id="1760988"/>
    <lineage>
        <taxon>Bacteria</taxon>
        <taxon>Pseudomonadati</taxon>
        <taxon>Pseudomonadota</taxon>
        <taxon>Gammaproteobacteria</taxon>
        <taxon>Methylococcales</taxon>
        <taxon>Methylococcaceae</taxon>
        <taxon>Methylomagnum</taxon>
    </lineage>
</organism>
<dbReference type="InterPro" id="IPR042095">
    <property type="entry name" value="SUMF_sf"/>
</dbReference>
<dbReference type="Pfam" id="PF03781">
    <property type="entry name" value="FGE-sulfatase"/>
    <property type="match status" value="1"/>
</dbReference>
<dbReference type="InterPro" id="IPR005532">
    <property type="entry name" value="SUMF_dom"/>
</dbReference>
<accession>A0A1Y6D0L4</accession>
<evidence type="ECO:0000313" key="3">
    <source>
        <dbReference type="Proteomes" id="UP000192923"/>
    </source>
</evidence>
<dbReference type="InterPro" id="IPR016187">
    <property type="entry name" value="CTDL_fold"/>
</dbReference>
<dbReference type="Gene3D" id="3.90.1580.10">
    <property type="entry name" value="paralog of FGE (formylglycine-generating enzyme)"/>
    <property type="match status" value="1"/>
</dbReference>
<keyword evidence="3" id="KW-1185">Reference proteome</keyword>
<dbReference type="PANTHER" id="PTHR23150">
    <property type="entry name" value="SULFATASE MODIFYING FACTOR 1, 2"/>
    <property type="match status" value="1"/>
</dbReference>
<protein>
    <submittedName>
        <fullName evidence="2">Formylglycine-generating enzyme, required for sulfatase activity, contains SUMF1/FGE domain</fullName>
    </submittedName>
</protein>
<evidence type="ECO:0000313" key="2">
    <source>
        <dbReference type="EMBL" id="SMF96116.1"/>
    </source>
</evidence>
<gene>
    <name evidence="2" type="ORF">SAMN02949497_3500</name>
</gene>